<keyword evidence="2" id="KW-1185">Reference proteome</keyword>
<evidence type="ECO:0000313" key="2">
    <source>
        <dbReference type="Proteomes" id="UP001259659"/>
    </source>
</evidence>
<sequence>MAQSNTVTVPRITAASAADYLRDYARELEQAGAEGEYTQEIADIVTVLDSALGDDTLSCSHEKDG</sequence>
<proteinExistence type="predicted"/>
<protein>
    <submittedName>
        <fullName evidence="1">Uncharacterized protein</fullName>
    </submittedName>
</protein>
<dbReference type="Proteomes" id="UP001259659">
    <property type="component" value="Unassembled WGS sequence"/>
</dbReference>
<gene>
    <name evidence="1" type="ORF">NDI56_11605</name>
</gene>
<dbReference type="EMBL" id="JAMQON010000003">
    <property type="protein sequence ID" value="MDS0260040.1"/>
    <property type="molecule type" value="Genomic_DNA"/>
</dbReference>
<comment type="caution">
    <text evidence="1">The sequence shown here is derived from an EMBL/GenBank/DDBJ whole genome shotgun (WGS) entry which is preliminary data.</text>
</comment>
<dbReference type="RefSeq" id="WP_310919707.1">
    <property type="nucleotide sequence ID" value="NZ_JAMQON010000003.1"/>
</dbReference>
<evidence type="ECO:0000313" key="1">
    <source>
        <dbReference type="EMBL" id="MDS0260040.1"/>
    </source>
</evidence>
<reference evidence="1 2" key="1">
    <citation type="submission" date="2022-06" db="EMBL/GenBank/DDBJ databases">
        <title>Haloarcula sp. a new haloarchaeum isolate from saline soil.</title>
        <authorList>
            <person name="Strakova D."/>
            <person name="Galisteo C."/>
            <person name="Sanchez-Porro C."/>
            <person name="Ventosa A."/>
        </authorList>
    </citation>
    <scope>NUCLEOTIDE SEQUENCE [LARGE SCALE GENOMIC DNA]</scope>
    <source>
        <strain evidence="1 2">S1CR25-12</strain>
    </source>
</reference>
<accession>A0ABU2FCQ1</accession>
<name>A0ABU2FCQ1_9EURY</name>
<organism evidence="1 2">
    <name type="scientific">Haloarcula saliterrae</name>
    <dbReference type="NCBI Taxonomy" id="2950534"/>
    <lineage>
        <taxon>Archaea</taxon>
        <taxon>Methanobacteriati</taxon>
        <taxon>Methanobacteriota</taxon>
        <taxon>Stenosarchaea group</taxon>
        <taxon>Halobacteria</taxon>
        <taxon>Halobacteriales</taxon>
        <taxon>Haloarculaceae</taxon>
        <taxon>Haloarcula</taxon>
    </lineage>
</organism>